<comment type="caution">
    <text evidence="5">The sequence shown here is derived from an EMBL/GenBank/DDBJ whole genome shotgun (WGS) entry which is preliminary data.</text>
</comment>
<reference evidence="5" key="2">
    <citation type="journal article" date="2021" name="PeerJ">
        <title>Extensive microbial diversity within the chicken gut microbiome revealed by metagenomics and culture.</title>
        <authorList>
            <person name="Gilroy R."/>
            <person name="Ravi A."/>
            <person name="Getino M."/>
            <person name="Pursley I."/>
            <person name="Horton D.L."/>
            <person name="Alikhan N.F."/>
            <person name="Baker D."/>
            <person name="Gharbi K."/>
            <person name="Hall N."/>
            <person name="Watson M."/>
            <person name="Adriaenssens E.M."/>
            <person name="Foster-Nyarko E."/>
            <person name="Jarju S."/>
            <person name="Secka A."/>
            <person name="Antonio M."/>
            <person name="Oren A."/>
            <person name="Chaudhuri R.R."/>
            <person name="La Ragione R."/>
            <person name="Hildebrand F."/>
            <person name="Pallen M.J."/>
        </authorList>
    </citation>
    <scope>NUCLEOTIDE SEQUENCE</scope>
    <source>
        <strain evidence="5">11300</strain>
    </source>
</reference>
<gene>
    <name evidence="5" type="ORF">IAD16_06815</name>
</gene>
<accession>A0A9D1L8I0</accession>
<keyword evidence="2" id="KW-0238">DNA-binding</keyword>
<evidence type="ECO:0000256" key="3">
    <source>
        <dbReference type="ARBA" id="ARBA00023163"/>
    </source>
</evidence>
<dbReference type="SMART" id="SM00347">
    <property type="entry name" value="HTH_MARR"/>
    <property type="match status" value="1"/>
</dbReference>
<evidence type="ECO:0000256" key="1">
    <source>
        <dbReference type="ARBA" id="ARBA00023015"/>
    </source>
</evidence>
<evidence type="ECO:0000259" key="4">
    <source>
        <dbReference type="PROSITE" id="PS50995"/>
    </source>
</evidence>
<dbReference type="PRINTS" id="PR00598">
    <property type="entry name" value="HTHMARR"/>
</dbReference>
<dbReference type="InterPro" id="IPR036388">
    <property type="entry name" value="WH-like_DNA-bd_sf"/>
</dbReference>
<evidence type="ECO:0000313" key="5">
    <source>
        <dbReference type="EMBL" id="HIU28070.1"/>
    </source>
</evidence>
<dbReference type="Gene3D" id="1.10.10.10">
    <property type="entry name" value="Winged helix-like DNA-binding domain superfamily/Winged helix DNA-binding domain"/>
    <property type="match status" value="1"/>
</dbReference>
<name>A0A9D1L8I0_9FIRM</name>
<sequence length="144" mass="17153">MKEKYDIGKQMGFIHHMIRRNLEKEIPSDLMKISMANGYILFYLYDNKDKDVYQKDFEENFGITRSTASKILSLMETKELVRRESVAGDARLKKITLTENGEELRRKMIAIKDKMEEQLKEGFSEKEIQQLYGYLERIKDNLMR</sequence>
<dbReference type="SUPFAM" id="SSF46785">
    <property type="entry name" value="Winged helix' DNA-binding domain"/>
    <property type="match status" value="1"/>
</dbReference>
<keyword evidence="3" id="KW-0804">Transcription</keyword>
<dbReference type="GO" id="GO:0003700">
    <property type="term" value="F:DNA-binding transcription factor activity"/>
    <property type="evidence" value="ECO:0007669"/>
    <property type="project" value="InterPro"/>
</dbReference>
<dbReference type="PANTHER" id="PTHR42756">
    <property type="entry name" value="TRANSCRIPTIONAL REGULATOR, MARR"/>
    <property type="match status" value="1"/>
</dbReference>
<dbReference type="GO" id="GO:0003677">
    <property type="term" value="F:DNA binding"/>
    <property type="evidence" value="ECO:0007669"/>
    <property type="project" value="UniProtKB-KW"/>
</dbReference>
<evidence type="ECO:0000256" key="2">
    <source>
        <dbReference type="ARBA" id="ARBA00023125"/>
    </source>
</evidence>
<dbReference type="PANTHER" id="PTHR42756:SF1">
    <property type="entry name" value="TRANSCRIPTIONAL REPRESSOR OF EMRAB OPERON"/>
    <property type="match status" value="1"/>
</dbReference>
<dbReference type="InterPro" id="IPR000835">
    <property type="entry name" value="HTH_MarR-typ"/>
</dbReference>
<keyword evidence="1" id="KW-0805">Transcription regulation</keyword>
<protein>
    <submittedName>
        <fullName evidence="5">MarR family transcriptional regulator</fullName>
    </submittedName>
</protein>
<evidence type="ECO:0000313" key="6">
    <source>
        <dbReference type="Proteomes" id="UP000824091"/>
    </source>
</evidence>
<feature type="domain" description="HTH marR-type" evidence="4">
    <location>
        <begin position="1"/>
        <end position="140"/>
    </location>
</feature>
<dbReference type="InterPro" id="IPR036390">
    <property type="entry name" value="WH_DNA-bd_sf"/>
</dbReference>
<dbReference type="Proteomes" id="UP000824091">
    <property type="component" value="Unassembled WGS sequence"/>
</dbReference>
<dbReference type="EMBL" id="DVMO01000101">
    <property type="protein sequence ID" value="HIU28070.1"/>
    <property type="molecule type" value="Genomic_DNA"/>
</dbReference>
<organism evidence="5 6">
    <name type="scientific">Candidatus Fimisoma avicola</name>
    <dbReference type="NCBI Taxonomy" id="2840826"/>
    <lineage>
        <taxon>Bacteria</taxon>
        <taxon>Bacillati</taxon>
        <taxon>Bacillota</taxon>
        <taxon>Clostridia</taxon>
        <taxon>Eubacteriales</taxon>
        <taxon>Candidatus Fimisoma</taxon>
    </lineage>
</organism>
<dbReference type="Pfam" id="PF12802">
    <property type="entry name" value="MarR_2"/>
    <property type="match status" value="1"/>
</dbReference>
<proteinExistence type="predicted"/>
<reference evidence="5" key="1">
    <citation type="submission" date="2020-10" db="EMBL/GenBank/DDBJ databases">
        <authorList>
            <person name="Gilroy R."/>
        </authorList>
    </citation>
    <scope>NUCLEOTIDE SEQUENCE</scope>
    <source>
        <strain evidence="5">11300</strain>
    </source>
</reference>
<dbReference type="AlphaFoldDB" id="A0A9D1L8I0"/>
<dbReference type="PROSITE" id="PS50995">
    <property type="entry name" value="HTH_MARR_2"/>
    <property type="match status" value="1"/>
</dbReference>